<dbReference type="InterPro" id="IPR018535">
    <property type="entry name" value="DUF1996"/>
</dbReference>
<dbReference type="Proteomes" id="UP000517916">
    <property type="component" value="Unassembled WGS sequence"/>
</dbReference>
<gene>
    <name evidence="4" type="ORF">BC739_007572</name>
</gene>
<feature type="compositionally biased region" description="Polar residues" evidence="1">
    <location>
        <begin position="82"/>
        <end position="97"/>
    </location>
</feature>
<keyword evidence="5" id="KW-1185">Reference proteome</keyword>
<keyword evidence="2" id="KW-0732">Signal</keyword>
<feature type="chain" id="PRO_5047209001" description="DUF1996 domain-containing protein" evidence="2">
    <location>
        <begin position="20"/>
        <end position="357"/>
    </location>
</feature>
<feature type="region of interest" description="Disordered" evidence="1">
    <location>
        <begin position="82"/>
        <end position="112"/>
    </location>
</feature>
<proteinExistence type="predicted"/>
<feature type="domain" description="DUF1996" evidence="3">
    <location>
        <begin position="116"/>
        <end position="334"/>
    </location>
</feature>
<feature type="signal peptide" evidence="2">
    <location>
        <begin position="1"/>
        <end position="19"/>
    </location>
</feature>
<dbReference type="Pfam" id="PF09362">
    <property type="entry name" value="DUF1996"/>
    <property type="match status" value="1"/>
</dbReference>
<evidence type="ECO:0000259" key="3">
    <source>
        <dbReference type="Pfam" id="PF09362"/>
    </source>
</evidence>
<reference evidence="4 5" key="1">
    <citation type="submission" date="2020-08" db="EMBL/GenBank/DDBJ databases">
        <title>Genomic Encyclopedia of Archaeal and Bacterial Type Strains, Phase II (KMG-II): from individual species to whole genera.</title>
        <authorList>
            <person name="Goeker M."/>
        </authorList>
    </citation>
    <scope>NUCLEOTIDE SEQUENCE [LARGE SCALE GENOMIC DNA]</scope>
    <source>
        <strain evidence="4 5">DSM 43850</strain>
    </source>
</reference>
<evidence type="ECO:0000313" key="4">
    <source>
        <dbReference type="EMBL" id="MBA8930339.1"/>
    </source>
</evidence>
<evidence type="ECO:0000313" key="5">
    <source>
        <dbReference type="Proteomes" id="UP000517916"/>
    </source>
</evidence>
<dbReference type="PANTHER" id="PTHR43662:SF3">
    <property type="entry name" value="DOMAIN PROTEIN, PUTATIVE (AFU_ORTHOLOGUE AFUA_6G11970)-RELATED"/>
    <property type="match status" value="1"/>
</dbReference>
<name>A0ABR6BUW3_9PSEU</name>
<evidence type="ECO:0000256" key="1">
    <source>
        <dbReference type="SAM" id="MobiDB-lite"/>
    </source>
</evidence>
<feature type="compositionally biased region" description="Basic and acidic residues" evidence="1">
    <location>
        <begin position="101"/>
        <end position="112"/>
    </location>
</feature>
<evidence type="ECO:0000256" key="2">
    <source>
        <dbReference type="SAM" id="SignalP"/>
    </source>
</evidence>
<organism evidence="4 5">
    <name type="scientific">Kutzneria viridogrisea</name>
    <dbReference type="NCBI Taxonomy" id="47990"/>
    <lineage>
        <taxon>Bacteria</taxon>
        <taxon>Bacillati</taxon>
        <taxon>Actinomycetota</taxon>
        <taxon>Actinomycetes</taxon>
        <taxon>Pseudonocardiales</taxon>
        <taxon>Pseudonocardiaceae</taxon>
        <taxon>Kutzneria</taxon>
    </lineage>
</organism>
<accession>A0ABR6BUW3</accession>
<dbReference type="RefSeq" id="WP_182839799.1">
    <property type="nucleotide sequence ID" value="NZ_BAAABQ010000025.1"/>
</dbReference>
<comment type="caution">
    <text evidence="4">The sequence shown here is derived from an EMBL/GenBank/DDBJ whole genome shotgun (WGS) entry which is preliminary data.</text>
</comment>
<dbReference type="PANTHER" id="PTHR43662">
    <property type="match status" value="1"/>
</dbReference>
<sequence length="357" mass="38421">MRITAILTGALLTVGSAVGVGVASGLGSAEAAAAPDSPQLASVKALLADQDTQFARGGNRGRGNNRIGPFQRDFVDIQQVRPNQAQPNGQGEASTGTFLDECGKNENGHHNSDNFIVTPGEDHGALHVHDYVGNTTTTARSTNRSLSRGDTTCANGDQSTFFWPVIRIQREANGQDNRQDQGPDEGNVGRLIEPNEVKVLFKGNATSQVREAPTFLRSITGDAKAGTNGPDNARPSWTCTGFEDRLTSKYPVCPNGSQVKRILDFPSCWNGRSTDSADHRSHLVFPKANGSCPRGFRAVPQLEYQLTYPVPTGSVFAVDGFSEQQHNPITDHADWENLMSRALMQQVVNCINSGKNC</sequence>
<dbReference type="EMBL" id="JACJID010000006">
    <property type="protein sequence ID" value="MBA8930339.1"/>
    <property type="molecule type" value="Genomic_DNA"/>
</dbReference>
<protein>
    <recommendedName>
        <fullName evidence="3">DUF1996 domain-containing protein</fullName>
    </recommendedName>
</protein>